<keyword evidence="1" id="KW-0694">RNA-binding</keyword>
<dbReference type="InterPro" id="IPR002466">
    <property type="entry name" value="A_deamin"/>
</dbReference>
<dbReference type="GO" id="GO:0006382">
    <property type="term" value="P:adenosine to inosine editing"/>
    <property type="evidence" value="ECO:0007669"/>
    <property type="project" value="TreeGrafter"/>
</dbReference>
<organism evidence="5 6">
    <name type="scientific">Caligus rogercresseyi</name>
    <name type="common">Sea louse</name>
    <dbReference type="NCBI Taxonomy" id="217165"/>
    <lineage>
        <taxon>Eukaryota</taxon>
        <taxon>Metazoa</taxon>
        <taxon>Ecdysozoa</taxon>
        <taxon>Arthropoda</taxon>
        <taxon>Crustacea</taxon>
        <taxon>Multicrustacea</taxon>
        <taxon>Hexanauplia</taxon>
        <taxon>Copepoda</taxon>
        <taxon>Siphonostomatoida</taxon>
        <taxon>Caligidae</taxon>
        <taxon>Caligus</taxon>
    </lineage>
</organism>
<dbReference type="PROSITE" id="PS50141">
    <property type="entry name" value="A_DEAMIN_EDITASE"/>
    <property type="match status" value="1"/>
</dbReference>
<reference evidence="6" key="1">
    <citation type="submission" date="2021-01" db="EMBL/GenBank/DDBJ databases">
        <title>Caligus Genome Assembly.</title>
        <authorList>
            <person name="Gallardo-Escarate C."/>
        </authorList>
    </citation>
    <scope>NUCLEOTIDE SEQUENCE [LARGE SCALE GENOMIC DNA]</scope>
</reference>
<evidence type="ECO:0000259" key="3">
    <source>
        <dbReference type="PROSITE" id="PS50137"/>
    </source>
</evidence>
<feature type="region of interest" description="Disordered" evidence="2">
    <location>
        <begin position="309"/>
        <end position="341"/>
    </location>
</feature>
<dbReference type="GO" id="GO:0005730">
    <property type="term" value="C:nucleolus"/>
    <property type="evidence" value="ECO:0007669"/>
    <property type="project" value="TreeGrafter"/>
</dbReference>
<evidence type="ECO:0000256" key="1">
    <source>
        <dbReference type="PROSITE-ProRule" id="PRU00266"/>
    </source>
</evidence>
<feature type="compositionally biased region" description="Polar residues" evidence="2">
    <location>
        <begin position="425"/>
        <end position="435"/>
    </location>
</feature>
<dbReference type="InterPro" id="IPR014720">
    <property type="entry name" value="dsRBD_dom"/>
</dbReference>
<feature type="domain" description="A to I editase" evidence="4">
    <location>
        <begin position="234"/>
        <end position="571"/>
    </location>
</feature>
<evidence type="ECO:0008006" key="7">
    <source>
        <dbReference type="Google" id="ProtNLM"/>
    </source>
</evidence>
<dbReference type="GO" id="GO:0003726">
    <property type="term" value="F:double-stranded RNA adenosine deaminase activity"/>
    <property type="evidence" value="ECO:0007669"/>
    <property type="project" value="TreeGrafter"/>
</dbReference>
<protein>
    <recommendedName>
        <fullName evidence="7">Double-stranded RNA-specific editase 1</fullName>
    </recommendedName>
</protein>
<dbReference type="SMART" id="SM00552">
    <property type="entry name" value="ADEAMc"/>
    <property type="match status" value="1"/>
</dbReference>
<dbReference type="GO" id="GO:0006396">
    <property type="term" value="P:RNA processing"/>
    <property type="evidence" value="ECO:0007669"/>
    <property type="project" value="InterPro"/>
</dbReference>
<gene>
    <name evidence="5" type="ORF">FKW44_022932</name>
</gene>
<dbReference type="GO" id="GO:0005737">
    <property type="term" value="C:cytoplasm"/>
    <property type="evidence" value="ECO:0007669"/>
    <property type="project" value="TreeGrafter"/>
</dbReference>
<dbReference type="PANTHER" id="PTHR10910:SF62">
    <property type="entry name" value="AT07585P-RELATED"/>
    <property type="match status" value="1"/>
</dbReference>
<evidence type="ECO:0000256" key="2">
    <source>
        <dbReference type="SAM" id="MobiDB-lite"/>
    </source>
</evidence>
<name>A0A7T8GNB1_CALRO</name>
<dbReference type="Pfam" id="PF00035">
    <property type="entry name" value="dsrm"/>
    <property type="match status" value="1"/>
</dbReference>
<dbReference type="PANTHER" id="PTHR10910">
    <property type="entry name" value="EUKARYOTE SPECIFIC DSRNA BINDING PROTEIN"/>
    <property type="match status" value="1"/>
</dbReference>
<dbReference type="EMBL" id="CP045906">
    <property type="protein sequence ID" value="QQP34889.1"/>
    <property type="molecule type" value="Genomic_DNA"/>
</dbReference>
<dbReference type="Pfam" id="PF02137">
    <property type="entry name" value="A_deamin"/>
    <property type="match status" value="2"/>
</dbReference>
<dbReference type="Gene3D" id="3.30.160.20">
    <property type="match status" value="2"/>
</dbReference>
<dbReference type="OrthoDB" id="10268011at2759"/>
<dbReference type="AlphaFoldDB" id="A0A7T8GNB1"/>
<keyword evidence="6" id="KW-1185">Reference proteome</keyword>
<dbReference type="SUPFAM" id="SSF54768">
    <property type="entry name" value="dsRNA-binding domain-like"/>
    <property type="match status" value="2"/>
</dbReference>
<dbReference type="PROSITE" id="PS50137">
    <property type="entry name" value="DS_RBD"/>
    <property type="match status" value="1"/>
</dbReference>
<dbReference type="GO" id="GO:0008251">
    <property type="term" value="F:tRNA-specific adenosine deaminase activity"/>
    <property type="evidence" value="ECO:0007669"/>
    <property type="project" value="TreeGrafter"/>
</dbReference>
<dbReference type="Proteomes" id="UP000595437">
    <property type="component" value="Chromosome 17"/>
</dbReference>
<evidence type="ECO:0000313" key="5">
    <source>
        <dbReference type="EMBL" id="QQP34889.1"/>
    </source>
</evidence>
<dbReference type="SMART" id="SM00358">
    <property type="entry name" value="DSRM"/>
    <property type="match status" value="2"/>
</dbReference>
<feature type="domain" description="DRBM" evidence="3">
    <location>
        <begin position="8"/>
        <end position="59"/>
    </location>
</feature>
<evidence type="ECO:0000313" key="6">
    <source>
        <dbReference type="Proteomes" id="UP000595437"/>
    </source>
</evidence>
<accession>A0A7T8GNB1</accession>
<feature type="compositionally biased region" description="Polar residues" evidence="2">
    <location>
        <begin position="327"/>
        <end position="341"/>
    </location>
</feature>
<evidence type="ECO:0000259" key="4">
    <source>
        <dbReference type="PROSITE" id="PS50141"/>
    </source>
</evidence>
<dbReference type="GO" id="GO:0003725">
    <property type="term" value="F:double-stranded RNA binding"/>
    <property type="evidence" value="ECO:0007669"/>
    <property type="project" value="TreeGrafter"/>
</dbReference>
<feature type="region of interest" description="Disordered" evidence="2">
    <location>
        <begin position="421"/>
        <end position="440"/>
    </location>
</feature>
<sequence length="571" mass="62900">MFPPPKAPQYKVLSQTGPPNNPTFTMMCTIESNSYVGEGKSKKEAKLVSSQKAIEVLCGYKQTETRSVPERSNPRANCDLDDWMELEGKNPVSILNELYPGIQYQLLSTTGPSHAPNFIIKAILNNMSFEVQEDAKLNASKALLVHLHKVGFDPMTGDMMSTRDNNDAAAIGHTFADRISQLVHYKYQELFGTTTYSKRRVMAAIVMTQDNADGGESDSGSGDEEVTNCPTVIAVSSGTKCINGEQISLEGCVVNDSHAEIVARRCLLLSYTHIWKSSHNKRAMTPFSSDLRMRVDACLRKASSFISSSRRLPTNGSSKKEDKVQVDSASESGGKNLDENNNQIVNWEVSDETKSEPRWTNDNSTAVPSMDENEIIKQDGENMAKNCHITSLMGMTCQKFPIVDENNNVIGEVMKNNVIGEVDENNNPRTTSDESSLLPLDATDSLSDQEEGQKEEQMLLIVPERAESMKTSSSSTGIEKKSNDSSRGMLRSKIECGMGTVPISPKIQIQTWDGVMSGDRLLTMACSDKLLRWNVLGVQGACLTHLIDPIYFSTITVGSKFHPGKIMESFN</sequence>
<proteinExistence type="predicted"/>